<organism evidence="3 4">
    <name type="scientific">Phototrophicus methaneseepsis</name>
    <dbReference type="NCBI Taxonomy" id="2710758"/>
    <lineage>
        <taxon>Bacteria</taxon>
        <taxon>Bacillati</taxon>
        <taxon>Chloroflexota</taxon>
        <taxon>Candidatus Thermofontia</taxon>
        <taxon>Phototrophicales</taxon>
        <taxon>Phototrophicaceae</taxon>
        <taxon>Phototrophicus</taxon>
    </lineage>
</organism>
<keyword evidence="4" id="KW-1185">Reference proteome</keyword>
<dbReference type="InterPro" id="IPR013766">
    <property type="entry name" value="Thioredoxin_domain"/>
</dbReference>
<dbReference type="CDD" id="cd02966">
    <property type="entry name" value="TlpA_like_family"/>
    <property type="match status" value="1"/>
</dbReference>
<dbReference type="InterPro" id="IPR017937">
    <property type="entry name" value="Thioredoxin_CS"/>
</dbReference>
<dbReference type="Proteomes" id="UP000594468">
    <property type="component" value="Chromosome"/>
</dbReference>
<evidence type="ECO:0000313" key="4">
    <source>
        <dbReference type="Proteomes" id="UP000594468"/>
    </source>
</evidence>
<accession>A0A7S8E9B1</accession>
<dbReference type="AlphaFoldDB" id="A0A7S8E9B1"/>
<keyword evidence="1" id="KW-0472">Membrane</keyword>
<dbReference type="PROSITE" id="PS51352">
    <property type="entry name" value="THIOREDOXIN_2"/>
    <property type="match status" value="1"/>
</dbReference>
<dbReference type="InterPro" id="IPR000866">
    <property type="entry name" value="AhpC/TSA"/>
</dbReference>
<dbReference type="InterPro" id="IPR050553">
    <property type="entry name" value="Thioredoxin_ResA/DsbE_sf"/>
</dbReference>
<dbReference type="EMBL" id="CP062983">
    <property type="protein sequence ID" value="QPC82643.1"/>
    <property type="molecule type" value="Genomic_DNA"/>
</dbReference>
<dbReference type="Gene3D" id="3.40.30.10">
    <property type="entry name" value="Glutaredoxin"/>
    <property type="match status" value="1"/>
</dbReference>
<dbReference type="PANTHER" id="PTHR42852">
    <property type="entry name" value="THIOL:DISULFIDE INTERCHANGE PROTEIN DSBE"/>
    <property type="match status" value="1"/>
</dbReference>
<sequence length="210" mass="23185">MTLQTTEKKNLSDNGTDNGKPAPALIIFAVIPLVGILIALLMIATQDQSQGITADVLSSERSGNTLVNQQAPYFELFDMDGNPITLDDYAGKTLFLNFWQTTCPPCVRELPAFTHFVEDTVGQDVAVLAVNFDETSEQVREFLAQYDIVGLPVGMDPTSDVRRTYGVHDIPTTFVIDGEGKVRFWKLGEMDIFEMEEYAQLVEEGVTVPG</sequence>
<proteinExistence type="predicted"/>
<feature type="domain" description="Thioredoxin" evidence="2">
    <location>
        <begin position="65"/>
        <end position="204"/>
    </location>
</feature>
<dbReference type="Pfam" id="PF00578">
    <property type="entry name" value="AhpC-TSA"/>
    <property type="match status" value="1"/>
</dbReference>
<feature type="transmembrane region" description="Helical" evidence="1">
    <location>
        <begin position="22"/>
        <end position="43"/>
    </location>
</feature>
<protein>
    <submittedName>
        <fullName evidence="3">TlpA family protein disulfide reductase</fullName>
    </submittedName>
</protein>
<keyword evidence="1" id="KW-1133">Transmembrane helix</keyword>
<evidence type="ECO:0000313" key="3">
    <source>
        <dbReference type="EMBL" id="QPC82643.1"/>
    </source>
</evidence>
<dbReference type="GO" id="GO:0016491">
    <property type="term" value="F:oxidoreductase activity"/>
    <property type="evidence" value="ECO:0007669"/>
    <property type="project" value="InterPro"/>
</dbReference>
<keyword evidence="1" id="KW-0812">Transmembrane</keyword>
<name>A0A7S8E9B1_9CHLR</name>
<reference evidence="3 4" key="1">
    <citation type="submission" date="2020-02" db="EMBL/GenBank/DDBJ databases">
        <authorList>
            <person name="Zheng R.K."/>
            <person name="Sun C.M."/>
        </authorList>
    </citation>
    <scope>NUCLEOTIDE SEQUENCE [LARGE SCALE GENOMIC DNA]</scope>
    <source>
        <strain evidence="4">rifampicinis</strain>
    </source>
</reference>
<dbReference type="PROSITE" id="PS00194">
    <property type="entry name" value="THIOREDOXIN_1"/>
    <property type="match status" value="1"/>
</dbReference>
<dbReference type="SUPFAM" id="SSF52833">
    <property type="entry name" value="Thioredoxin-like"/>
    <property type="match status" value="1"/>
</dbReference>
<gene>
    <name evidence="3" type="ORF">G4Y79_23630</name>
</gene>
<evidence type="ECO:0000256" key="1">
    <source>
        <dbReference type="SAM" id="Phobius"/>
    </source>
</evidence>
<dbReference type="InterPro" id="IPR036249">
    <property type="entry name" value="Thioredoxin-like_sf"/>
</dbReference>
<dbReference type="GO" id="GO:0016209">
    <property type="term" value="F:antioxidant activity"/>
    <property type="evidence" value="ECO:0007669"/>
    <property type="project" value="InterPro"/>
</dbReference>
<dbReference type="PANTHER" id="PTHR42852:SF13">
    <property type="entry name" value="PROTEIN DIPZ"/>
    <property type="match status" value="1"/>
</dbReference>
<dbReference type="KEGG" id="pmet:G4Y79_23630"/>
<dbReference type="RefSeq" id="WP_195170712.1">
    <property type="nucleotide sequence ID" value="NZ_CP062983.1"/>
</dbReference>
<evidence type="ECO:0000259" key="2">
    <source>
        <dbReference type="PROSITE" id="PS51352"/>
    </source>
</evidence>